<dbReference type="Proteomes" id="UP000527355">
    <property type="component" value="Unassembled WGS sequence"/>
</dbReference>
<protein>
    <submittedName>
        <fullName evidence="2">Uncharacterized protein</fullName>
    </submittedName>
</protein>
<reference evidence="2 3" key="1">
    <citation type="journal article" date="2020" name="Nature">
        <title>Six reference-quality genomes reveal evolution of bat adaptations.</title>
        <authorList>
            <person name="Jebb D."/>
            <person name="Huang Z."/>
            <person name="Pippel M."/>
            <person name="Hughes G.M."/>
            <person name="Lavrichenko K."/>
            <person name="Devanna P."/>
            <person name="Winkler S."/>
            <person name="Jermiin L.S."/>
            <person name="Skirmuntt E.C."/>
            <person name="Katzourakis A."/>
            <person name="Burkitt-Gray L."/>
            <person name="Ray D.A."/>
            <person name="Sullivan K.A.M."/>
            <person name="Roscito J.G."/>
            <person name="Kirilenko B.M."/>
            <person name="Davalos L.M."/>
            <person name="Corthals A.P."/>
            <person name="Power M.L."/>
            <person name="Jones G."/>
            <person name="Ransome R.D."/>
            <person name="Dechmann D.K.N."/>
            <person name="Locatelli A.G."/>
            <person name="Puechmaille S.J."/>
            <person name="Fedrigo O."/>
            <person name="Jarvis E.D."/>
            <person name="Hiller M."/>
            <person name="Vernes S.C."/>
            <person name="Myers E.W."/>
            <person name="Teeling E.C."/>
        </authorList>
    </citation>
    <scope>NUCLEOTIDE SEQUENCE [LARGE SCALE GENOMIC DNA]</scope>
    <source>
        <strain evidence="2">MMyoMyo1</strain>
        <tissue evidence="2">Flight muscle</tissue>
    </source>
</reference>
<feature type="compositionally biased region" description="Basic and acidic residues" evidence="1">
    <location>
        <begin position="54"/>
        <end position="81"/>
    </location>
</feature>
<feature type="compositionally biased region" description="Basic and acidic residues" evidence="1">
    <location>
        <begin position="106"/>
        <end position="120"/>
    </location>
</feature>
<accession>A0A7J7T5Q8</accession>
<dbReference type="AlphaFoldDB" id="A0A7J7T5Q8"/>
<sequence length="126" mass="13995">MEATVRPLPQPQSRPPLPFSSQLVNWLRPPWGLRVSHLGLAAADSPRPSLKPEAAGHRPHYEAGESLQDRKAGTPSERLRDLDVLRRLDPCLPDYLCSTSCPSPEPGHEKTCPIKAEGHWNRGQKP</sequence>
<feature type="region of interest" description="Disordered" evidence="1">
    <location>
        <begin position="43"/>
        <end position="81"/>
    </location>
</feature>
<proteinExistence type="predicted"/>
<evidence type="ECO:0000313" key="2">
    <source>
        <dbReference type="EMBL" id="KAF6296036.1"/>
    </source>
</evidence>
<evidence type="ECO:0000256" key="1">
    <source>
        <dbReference type="SAM" id="MobiDB-lite"/>
    </source>
</evidence>
<name>A0A7J7T5Q8_MYOMY</name>
<comment type="caution">
    <text evidence="2">The sequence shown here is derived from an EMBL/GenBank/DDBJ whole genome shotgun (WGS) entry which is preliminary data.</text>
</comment>
<feature type="region of interest" description="Disordered" evidence="1">
    <location>
        <begin position="99"/>
        <end position="126"/>
    </location>
</feature>
<organism evidence="2 3">
    <name type="scientific">Myotis myotis</name>
    <name type="common">Greater mouse-eared bat</name>
    <name type="synonym">Vespertilio myotis</name>
    <dbReference type="NCBI Taxonomy" id="51298"/>
    <lineage>
        <taxon>Eukaryota</taxon>
        <taxon>Metazoa</taxon>
        <taxon>Chordata</taxon>
        <taxon>Craniata</taxon>
        <taxon>Vertebrata</taxon>
        <taxon>Euteleostomi</taxon>
        <taxon>Mammalia</taxon>
        <taxon>Eutheria</taxon>
        <taxon>Laurasiatheria</taxon>
        <taxon>Chiroptera</taxon>
        <taxon>Yangochiroptera</taxon>
        <taxon>Vespertilionidae</taxon>
        <taxon>Myotis</taxon>
    </lineage>
</organism>
<dbReference type="EMBL" id="JABWUV010000017">
    <property type="protein sequence ID" value="KAF6296036.1"/>
    <property type="molecule type" value="Genomic_DNA"/>
</dbReference>
<gene>
    <name evidence="2" type="ORF">mMyoMyo1_009168</name>
</gene>
<keyword evidence="3" id="KW-1185">Reference proteome</keyword>
<evidence type="ECO:0000313" key="3">
    <source>
        <dbReference type="Proteomes" id="UP000527355"/>
    </source>
</evidence>